<dbReference type="PANTHER" id="PTHR34501">
    <property type="entry name" value="PROTEIN YDDL-RELATED"/>
    <property type="match status" value="1"/>
</dbReference>
<dbReference type="CDD" id="cd00342">
    <property type="entry name" value="gram_neg_porins"/>
    <property type="match status" value="1"/>
</dbReference>
<feature type="chain" id="PRO_5019722513" evidence="11">
    <location>
        <begin position="21"/>
        <end position="374"/>
    </location>
</feature>
<evidence type="ECO:0000256" key="1">
    <source>
        <dbReference type="ARBA" id="ARBA00004571"/>
    </source>
</evidence>
<reference evidence="13 14" key="1">
    <citation type="submission" date="2018-10" db="EMBL/GenBank/DDBJ databases">
        <title>Robbsia sp. DHC34, isolated from soil.</title>
        <authorList>
            <person name="Gao Z.-H."/>
            <person name="Qiu L.-H."/>
        </authorList>
    </citation>
    <scope>NUCLEOTIDE SEQUENCE [LARGE SCALE GENOMIC DNA]</scope>
    <source>
        <strain evidence="13 14">DHC34</strain>
    </source>
</reference>
<name>A0A494YEN0_9BURK</name>
<comment type="subcellular location">
    <subcellularLocation>
        <location evidence="1">Cell outer membrane</location>
        <topology evidence="1">Multi-pass membrane protein</topology>
    </subcellularLocation>
</comment>
<dbReference type="Gene3D" id="2.40.160.10">
    <property type="entry name" value="Porin"/>
    <property type="match status" value="1"/>
</dbReference>
<organism evidence="13 14">
    <name type="scientific">Pararobbsia silviterrae</name>
    <dbReference type="NCBI Taxonomy" id="1792498"/>
    <lineage>
        <taxon>Bacteria</taxon>
        <taxon>Pseudomonadati</taxon>
        <taxon>Pseudomonadota</taxon>
        <taxon>Betaproteobacteria</taxon>
        <taxon>Burkholderiales</taxon>
        <taxon>Burkholderiaceae</taxon>
        <taxon>Pararobbsia</taxon>
    </lineage>
</organism>
<dbReference type="GO" id="GO:0006811">
    <property type="term" value="P:monoatomic ion transport"/>
    <property type="evidence" value="ECO:0007669"/>
    <property type="project" value="UniProtKB-KW"/>
</dbReference>
<keyword evidence="4" id="KW-1134">Transmembrane beta strand</keyword>
<evidence type="ECO:0000256" key="10">
    <source>
        <dbReference type="ARBA" id="ARBA00023237"/>
    </source>
</evidence>
<evidence type="ECO:0000256" key="8">
    <source>
        <dbReference type="ARBA" id="ARBA00023114"/>
    </source>
</evidence>
<keyword evidence="9" id="KW-0472">Membrane</keyword>
<keyword evidence="14" id="KW-1185">Reference proteome</keyword>
<protein>
    <submittedName>
        <fullName evidence="13">Porin</fullName>
    </submittedName>
</protein>
<dbReference type="AlphaFoldDB" id="A0A494YEN0"/>
<gene>
    <name evidence="13" type="ORF">D7S86_04585</name>
</gene>
<comment type="subunit">
    <text evidence="2">Homotrimer.</text>
</comment>
<keyword evidence="6 11" id="KW-0732">Signal</keyword>
<evidence type="ECO:0000313" key="13">
    <source>
        <dbReference type="EMBL" id="RKP59178.1"/>
    </source>
</evidence>
<keyword evidence="10" id="KW-0998">Cell outer membrane</keyword>
<dbReference type="InterPro" id="IPR050298">
    <property type="entry name" value="Gram-neg_bact_OMP"/>
</dbReference>
<dbReference type="GO" id="GO:0015288">
    <property type="term" value="F:porin activity"/>
    <property type="evidence" value="ECO:0007669"/>
    <property type="project" value="UniProtKB-KW"/>
</dbReference>
<dbReference type="RefSeq" id="WP_121083814.1">
    <property type="nucleotide sequence ID" value="NZ_RBZU01000001.1"/>
</dbReference>
<keyword evidence="5" id="KW-0812">Transmembrane</keyword>
<evidence type="ECO:0000256" key="4">
    <source>
        <dbReference type="ARBA" id="ARBA00022452"/>
    </source>
</evidence>
<dbReference type="InterPro" id="IPR033900">
    <property type="entry name" value="Gram_neg_porin_domain"/>
</dbReference>
<dbReference type="OrthoDB" id="8712661at2"/>
<accession>A0A494YEN0</accession>
<dbReference type="GO" id="GO:0046930">
    <property type="term" value="C:pore complex"/>
    <property type="evidence" value="ECO:0007669"/>
    <property type="project" value="UniProtKB-KW"/>
</dbReference>
<dbReference type="Pfam" id="PF13609">
    <property type="entry name" value="Porin_4"/>
    <property type="match status" value="1"/>
</dbReference>
<evidence type="ECO:0000256" key="3">
    <source>
        <dbReference type="ARBA" id="ARBA00022448"/>
    </source>
</evidence>
<evidence type="ECO:0000313" key="14">
    <source>
        <dbReference type="Proteomes" id="UP000270342"/>
    </source>
</evidence>
<dbReference type="InterPro" id="IPR023614">
    <property type="entry name" value="Porin_dom_sf"/>
</dbReference>
<evidence type="ECO:0000256" key="2">
    <source>
        <dbReference type="ARBA" id="ARBA00011233"/>
    </source>
</evidence>
<dbReference type="Proteomes" id="UP000270342">
    <property type="component" value="Unassembled WGS sequence"/>
</dbReference>
<evidence type="ECO:0000256" key="5">
    <source>
        <dbReference type="ARBA" id="ARBA00022692"/>
    </source>
</evidence>
<evidence type="ECO:0000256" key="11">
    <source>
        <dbReference type="SAM" id="SignalP"/>
    </source>
</evidence>
<evidence type="ECO:0000259" key="12">
    <source>
        <dbReference type="Pfam" id="PF13609"/>
    </source>
</evidence>
<dbReference type="InterPro" id="IPR002299">
    <property type="entry name" value="Porin_Neis"/>
</dbReference>
<proteinExistence type="predicted"/>
<sequence length="374" mass="39983">MKKAMLAASLMAAGVTAAYAQSSVTLYGRLDGGLEYVNGLKDGHRFEAESGDWGTSLWGLKGTEDLGGGTQAVFRLEEGFTLQNGTVGGGSGQLFNRYALVGLSNNVWGTFEMGRSLFISNGVWDFDPFVQENWSSASLVRGRNWPQVSNSFNYQSPKFYGFDFAGQYALGNSTNFNGNSSAGTSSAISSTGRADGAQITYTGSFFEVRGIFDEIRDGNGQFSNLFAYSREYTAAVNLVFGPVKIQGAYQHLNANAVTDNGPTSGDHEWLGVTYQFTPAFALTGGGYHINVNRGGGNATLYEATGTYNLSKRTFLYVTGATVQNSSTANFSLFAEPPDNSAAFNTTSQTAIQNSQNPLPGHSQTGFFAGIDHSF</sequence>
<dbReference type="SUPFAM" id="SSF56935">
    <property type="entry name" value="Porins"/>
    <property type="match status" value="1"/>
</dbReference>
<evidence type="ECO:0000256" key="9">
    <source>
        <dbReference type="ARBA" id="ARBA00023136"/>
    </source>
</evidence>
<keyword evidence="8" id="KW-0626">Porin</keyword>
<comment type="caution">
    <text evidence="13">The sequence shown here is derived from an EMBL/GenBank/DDBJ whole genome shotgun (WGS) entry which is preliminary data.</text>
</comment>
<dbReference type="GO" id="GO:0009279">
    <property type="term" value="C:cell outer membrane"/>
    <property type="evidence" value="ECO:0007669"/>
    <property type="project" value="UniProtKB-SubCell"/>
</dbReference>
<dbReference type="PANTHER" id="PTHR34501:SF9">
    <property type="entry name" value="MAJOR OUTER MEMBRANE PROTEIN P.IA"/>
    <property type="match status" value="1"/>
</dbReference>
<keyword evidence="3" id="KW-0813">Transport</keyword>
<evidence type="ECO:0000256" key="6">
    <source>
        <dbReference type="ARBA" id="ARBA00022729"/>
    </source>
</evidence>
<evidence type="ECO:0000256" key="7">
    <source>
        <dbReference type="ARBA" id="ARBA00023065"/>
    </source>
</evidence>
<dbReference type="PRINTS" id="PR00184">
    <property type="entry name" value="NEISSPPORIN"/>
</dbReference>
<keyword evidence="7" id="KW-0406">Ion transport</keyword>
<feature type="signal peptide" evidence="11">
    <location>
        <begin position="1"/>
        <end position="20"/>
    </location>
</feature>
<dbReference type="EMBL" id="RBZU01000001">
    <property type="protein sequence ID" value="RKP59178.1"/>
    <property type="molecule type" value="Genomic_DNA"/>
</dbReference>
<feature type="domain" description="Porin" evidence="12">
    <location>
        <begin position="8"/>
        <end position="325"/>
    </location>
</feature>